<evidence type="ECO:0000256" key="1">
    <source>
        <dbReference type="SAM" id="Phobius"/>
    </source>
</evidence>
<proteinExistence type="predicted"/>
<evidence type="ECO:0000313" key="3">
    <source>
        <dbReference type="Proteomes" id="UP000094580"/>
    </source>
</evidence>
<keyword evidence="1" id="KW-0812">Transmembrane</keyword>
<sequence length="190" mass="22179">MISNWIKNKSERKLIYIALAISIIIFVIAGWKVSHRTELLTNMGPHIQNGIQHGFHKINPLKMYAKDKGSLGRIGVFAAFVLFPLYFLIRFKKLNDKKQFKKFLGKLLKWCKLIHVPISLITFALITVHSVIMTFFEWKTDAVYISGVITYLLLLPLGIFGFLRYKRKDKNWHYYLSFAVVISMLIHTFV</sequence>
<keyword evidence="1" id="KW-0472">Membrane</keyword>
<comment type="caution">
    <text evidence="2">The sequence shown here is derived from an EMBL/GenBank/DDBJ whole genome shotgun (WGS) entry which is preliminary data.</text>
</comment>
<evidence type="ECO:0000313" key="2">
    <source>
        <dbReference type="EMBL" id="ODG93542.1"/>
    </source>
</evidence>
<dbReference type="EMBL" id="MDKC01000002">
    <property type="protein sequence ID" value="ODG93542.1"/>
    <property type="molecule type" value="Genomic_DNA"/>
</dbReference>
<feature type="transmembrane region" description="Helical" evidence="1">
    <location>
        <begin position="14"/>
        <end position="33"/>
    </location>
</feature>
<keyword evidence="3" id="KW-1185">Reference proteome</keyword>
<evidence type="ECO:0008006" key="4">
    <source>
        <dbReference type="Google" id="ProtNLM"/>
    </source>
</evidence>
<keyword evidence="1" id="KW-1133">Transmembrane helix</keyword>
<feature type="transmembrane region" description="Helical" evidence="1">
    <location>
        <begin position="172"/>
        <end position="189"/>
    </location>
</feature>
<gene>
    <name evidence="2" type="ORF">BED47_04470</name>
</gene>
<name>A0ABX2ZV24_9BACI</name>
<feature type="transmembrane region" description="Helical" evidence="1">
    <location>
        <begin position="142"/>
        <end position="165"/>
    </location>
</feature>
<organism evidence="2 3">
    <name type="scientific">Gottfriedia luciferensis</name>
    <dbReference type="NCBI Taxonomy" id="178774"/>
    <lineage>
        <taxon>Bacteria</taxon>
        <taxon>Bacillati</taxon>
        <taxon>Bacillota</taxon>
        <taxon>Bacilli</taxon>
        <taxon>Bacillales</taxon>
        <taxon>Bacillaceae</taxon>
        <taxon>Gottfriedia</taxon>
    </lineage>
</organism>
<reference evidence="2 3" key="1">
    <citation type="submission" date="2016-07" db="EMBL/GenBank/DDBJ databases">
        <authorList>
            <person name="Townsley L."/>
            <person name="Shank E.A."/>
        </authorList>
    </citation>
    <scope>NUCLEOTIDE SEQUENCE [LARGE SCALE GENOMIC DNA]</scope>
    <source>
        <strain evidence="2 3">CH01</strain>
    </source>
</reference>
<accession>A0ABX2ZV24</accession>
<dbReference type="RefSeq" id="WP_069032594.1">
    <property type="nucleotide sequence ID" value="NZ_MDKC01000002.1"/>
</dbReference>
<feature type="transmembrane region" description="Helical" evidence="1">
    <location>
        <begin position="110"/>
        <end position="136"/>
    </location>
</feature>
<protein>
    <recommendedName>
        <fullName evidence="4">Ferric oxidoreductase domain-containing protein</fullName>
    </recommendedName>
</protein>
<dbReference type="Proteomes" id="UP000094580">
    <property type="component" value="Unassembled WGS sequence"/>
</dbReference>
<feature type="transmembrane region" description="Helical" evidence="1">
    <location>
        <begin position="70"/>
        <end position="89"/>
    </location>
</feature>